<evidence type="ECO:0008006" key="4">
    <source>
        <dbReference type="Google" id="ProtNLM"/>
    </source>
</evidence>
<dbReference type="InParanoid" id="A0A152A1I9"/>
<dbReference type="Proteomes" id="UP000076078">
    <property type="component" value="Unassembled WGS sequence"/>
</dbReference>
<protein>
    <recommendedName>
        <fullName evidence="4">Transmembrane protein</fullName>
    </recommendedName>
</protein>
<sequence length="401" mass="45668">MNRFDFITTIVILVLLYLNVFKCQMLNGIIQLSDSNENLSTIVYQGNSDDYVIASSSDSILYRIQVSEKSIQQSKNITQYHFNPNSISSGYLDEKSGFFYIVYQNTQNDTTTLTITKFTETLDFIYSMDIVNQDLPFYDNSLFVDDLKIIYLITNNGLYRLESNENGFSILESVYINVECIQPTSATYNPTSYSILLGCLSNTSLILEYSKFNLSMVKTQQYYYGTGIYNLLMVPNNSISFLGGSQNVLPYHLVTFSLSESTSIETNSMYRNREMFYGNPTTASTDGQQYAFYIFGQNILLFNLLDKSNTPVDLDYFGNITGLSSVFSPKLNVVLVSTSSTSTIYLYNLPEIQNTNENIKIFFVVVPIVIIILSLAILLTRSTYLFLKNKTKRLQYQSLLL</sequence>
<proteinExistence type="predicted"/>
<keyword evidence="1" id="KW-0472">Membrane</keyword>
<evidence type="ECO:0000313" key="2">
    <source>
        <dbReference type="EMBL" id="KYR00074.1"/>
    </source>
</evidence>
<keyword evidence="1" id="KW-0812">Transmembrane</keyword>
<reference evidence="2 3" key="1">
    <citation type="submission" date="2015-12" db="EMBL/GenBank/DDBJ databases">
        <title>Dictyostelia acquired genes for synthesis and detection of signals that induce cell-type specialization by lateral gene transfer from prokaryotes.</title>
        <authorList>
            <person name="Gloeckner G."/>
            <person name="Schaap P."/>
        </authorList>
    </citation>
    <scope>NUCLEOTIDE SEQUENCE [LARGE SCALE GENOMIC DNA]</scope>
    <source>
        <strain evidence="2 3">TK</strain>
    </source>
</reference>
<dbReference type="OrthoDB" id="20527at2759"/>
<gene>
    <name evidence="2" type="ORF">DLAC_11543</name>
</gene>
<dbReference type="EMBL" id="LODT01000016">
    <property type="protein sequence ID" value="KYR00074.1"/>
    <property type="molecule type" value="Genomic_DNA"/>
</dbReference>
<feature type="transmembrane region" description="Helical" evidence="1">
    <location>
        <begin position="361"/>
        <end position="387"/>
    </location>
</feature>
<accession>A0A152A1I9</accession>
<comment type="caution">
    <text evidence="2">The sequence shown here is derived from an EMBL/GenBank/DDBJ whole genome shotgun (WGS) entry which is preliminary data.</text>
</comment>
<keyword evidence="3" id="KW-1185">Reference proteome</keyword>
<organism evidence="2 3">
    <name type="scientific">Tieghemostelium lacteum</name>
    <name type="common">Slime mold</name>
    <name type="synonym">Dictyostelium lacteum</name>
    <dbReference type="NCBI Taxonomy" id="361077"/>
    <lineage>
        <taxon>Eukaryota</taxon>
        <taxon>Amoebozoa</taxon>
        <taxon>Evosea</taxon>
        <taxon>Eumycetozoa</taxon>
        <taxon>Dictyostelia</taxon>
        <taxon>Dictyosteliales</taxon>
        <taxon>Raperosteliaceae</taxon>
        <taxon>Tieghemostelium</taxon>
    </lineage>
</organism>
<evidence type="ECO:0000313" key="3">
    <source>
        <dbReference type="Proteomes" id="UP000076078"/>
    </source>
</evidence>
<dbReference type="AlphaFoldDB" id="A0A152A1I9"/>
<dbReference type="SUPFAM" id="SSF50998">
    <property type="entry name" value="Quinoprotein alcohol dehydrogenase-like"/>
    <property type="match status" value="1"/>
</dbReference>
<keyword evidence="1" id="KW-1133">Transmembrane helix</keyword>
<name>A0A152A1I9_TIELA</name>
<dbReference type="FunCoup" id="A0A152A1I9">
    <property type="interactions" value="738"/>
</dbReference>
<dbReference type="InterPro" id="IPR011047">
    <property type="entry name" value="Quinoprotein_ADH-like_sf"/>
</dbReference>
<dbReference type="OMA" id="NYPYHLV"/>
<evidence type="ECO:0000256" key="1">
    <source>
        <dbReference type="SAM" id="Phobius"/>
    </source>
</evidence>